<dbReference type="PANTHER" id="PTHR34818:SF1">
    <property type="entry name" value="PROTEIN BLI-3"/>
    <property type="match status" value="1"/>
</dbReference>
<dbReference type="SUPFAM" id="SSF50475">
    <property type="entry name" value="FMN-binding split barrel"/>
    <property type="match status" value="1"/>
</dbReference>
<dbReference type="AlphaFoldDB" id="A0A4R6C569"/>
<protein>
    <submittedName>
        <fullName evidence="2">General stress protein</fullName>
    </submittedName>
</protein>
<sequence>MHNTLICRVIIIYKEYGGDNMNQQESYNKLFELLEKNDIAMMTTIQDNKLVSRPMSYQDVDDSGDIWFMSTRTEKTEEIEKDNRVNLSFAKKGYVSIAGNAFIINDNEKIKQYWNKGIEAFLKTKPEDPNVVLIKVVPESAEYWATDESVKTVIEGIKSLVSNDKGSSEDSSINESLDLK</sequence>
<proteinExistence type="predicted"/>
<dbReference type="PANTHER" id="PTHR34818">
    <property type="entry name" value="PROTEIN BLI-3"/>
    <property type="match status" value="1"/>
</dbReference>
<dbReference type="Proteomes" id="UP000294865">
    <property type="component" value="Unassembled WGS sequence"/>
</dbReference>
<name>A0A4R6C569_9STAP</name>
<feature type="domain" description="General stress protein FMN-binding split barrel" evidence="1">
    <location>
        <begin position="26"/>
        <end position="163"/>
    </location>
</feature>
<evidence type="ECO:0000313" key="2">
    <source>
        <dbReference type="EMBL" id="TDM16989.1"/>
    </source>
</evidence>
<dbReference type="EMBL" id="SDQG01000003">
    <property type="protein sequence ID" value="TDM16989.1"/>
    <property type="molecule type" value="Genomic_DNA"/>
</dbReference>
<dbReference type="InterPro" id="IPR012349">
    <property type="entry name" value="Split_barrel_FMN-bd"/>
</dbReference>
<gene>
    <name evidence="2" type="ORF">ETI04_07245</name>
</gene>
<reference evidence="2 3" key="1">
    <citation type="submission" date="2019-01" db="EMBL/GenBank/DDBJ databases">
        <title>Draft genome sequences of Macrococcus caseolyticus, Macrococcus canis, Macrococcus bohemicus and Macrococcus goetzii.</title>
        <authorList>
            <person name="Mazhar S."/>
            <person name="Altermann E."/>
            <person name="Hill C."/>
            <person name="Mcauliffe O."/>
        </authorList>
    </citation>
    <scope>NUCLEOTIDE SEQUENCE [LARGE SCALE GENOMIC DNA]</scope>
    <source>
        <strain evidence="2 3">DPC7162</strain>
    </source>
</reference>
<organism evidence="2 3">
    <name type="scientific">Macrococcoides canis</name>
    <dbReference type="NCBI Taxonomy" id="1855823"/>
    <lineage>
        <taxon>Bacteria</taxon>
        <taxon>Bacillati</taxon>
        <taxon>Bacillota</taxon>
        <taxon>Bacilli</taxon>
        <taxon>Bacillales</taxon>
        <taxon>Staphylococcaceae</taxon>
        <taxon>Macrococcoides</taxon>
    </lineage>
</organism>
<evidence type="ECO:0000313" key="3">
    <source>
        <dbReference type="Proteomes" id="UP000294865"/>
    </source>
</evidence>
<comment type="caution">
    <text evidence="2">The sequence shown here is derived from an EMBL/GenBank/DDBJ whole genome shotgun (WGS) entry which is preliminary data.</text>
</comment>
<dbReference type="InterPro" id="IPR038725">
    <property type="entry name" value="YdaG_split_barrel_FMN-bd"/>
</dbReference>
<dbReference type="InterPro" id="IPR052917">
    <property type="entry name" value="Stress-Dev_Protein"/>
</dbReference>
<dbReference type="Pfam" id="PF16242">
    <property type="entry name" value="Pyrid_ox_like"/>
    <property type="match status" value="1"/>
</dbReference>
<dbReference type="Gene3D" id="2.30.110.10">
    <property type="entry name" value="Electron Transport, Fmn-binding Protein, Chain A"/>
    <property type="match status" value="1"/>
</dbReference>
<evidence type="ECO:0000259" key="1">
    <source>
        <dbReference type="Pfam" id="PF16242"/>
    </source>
</evidence>
<accession>A0A4R6C569</accession>